<comment type="similarity">
    <text evidence="1">Belongs to the AHA1 family.</text>
</comment>
<dbReference type="RefSeq" id="WP_116045395.1">
    <property type="nucleotide sequence ID" value="NZ_QUBQ01000001.1"/>
</dbReference>
<dbReference type="CDD" id="cd07814">
    <property type="entry name" value="SRPBCC_CalC_Aha1-like"/>
    <property type="match status" value="1"/>
</dbReference>
<name>A0A371PNE1_9BACL</name>
<dbReference type="EMBL" id="QUBQ01000001">
    <property type="protein sequence ID" value="REK77643.1"/>
    <property type="molecule type" value="Genomic_DNA"/>
</dbReference>
<reference evidence="3 4" key="1">
    <citation type="submission" date="2018-08" db="EMBL/GenBank/DDBJ databases">
        <title>Paenibacillus sp. M4BSY-1, whole genome shotgun sequence.</title>
        <authorList>
            <person name="Tuo L."/>
        </authorList>
    </citation>
    <scope>NUCLEOTIDE SEQUENCE [LARGE SCALE GENOMIC DNA]</scope>
    <source>
        <strain evidence="3 4">M4BSY-1</strain>
    </source>
</reference>
<organism evidence="3 4">
    <name type="scientific">Paenibacillus paeoniae</name>
    <dbReference type="NCBI Taxonomy" id="2292705"/>
    <lineage>
        <taxon>Bacteria</taxon>
        <taxon>Bacillati</taxon>
        <taxon>Bacillota</taxon>
        <taxon>Bacilli</taxon>
        <taxon>Bacillales</taxon>
        <taxon>Paenibacillaceae</taxon>
        <taxon>Paenibacillus</taxon>
    </lineage>
</organism>
<dbReference type="AlphaFoldDB" id="A0A371PNE1"/>
<evidence type="ECO:0000256" key="1">
    <source>
        <dbReference type="ARBA" id="ARBA00006817"/>
    </source>
</evidence>
<gene>
    <name evidence="3" type="ORF">DX130_11800</name>
</gene>
<evidence type="ECO:0000313" key="4">
    <source>
        <dbReference type="Proteomes" id="UP000261905"/>
    </source>
</evidence>
<sequence length="204" mass="23702">MPGSIFRQEVMQATGSTWEEWVIRLQQSVDPQWSHEGIAAHIGEQYEASEQWSEWLAVMYGQVLGRIPVGVTKDAGVQIGVRKTIAASKERVWDYLVSQEGLKLWAGDVSSFILQKGEVYQSKEGLFGKLTVVKPYHKLRLTWQRPEWDNPSRLQMYVLSAKGDKTTVAIHQEMLDDIYVREVMRRHWEEKLNELTRRLQDEPM</sequence>
<dbReference type="InterPro" id="IPR023393">
    <property type="entry name" value="START-like_dom_sf"/>
</dbReference>
<comment type="caution">
    <text evidence="3">The sequence shown here is derived from an EMBL/GenBank/DDBJ whole genome shotgun (WGS) entry which is preliminary data.</text>
</comment>
<dbReference type="Pfam" id="PF08327">
    <property type="entry name" value="AHSA1"/>
    <property type="match status" value="1"/>
</dbReference>
<feature type="domain" description="Activator of Hsp90 ATPase homologue 1/2-like C-terminal" evidence="2">
    <location>
        <begin position="87"/>
        <end position="199"/>
    </location>
</feature>
<dbReference type="InterPro" id="IPR013538">
    <property type="entry name" value="ASHA1/2-like_C"/>
</dbReference>
<evidence type="ECO:0000313" key="3">
    <source>
        <dbReference type="EMBL" id="REK77643.1"/>
    </source>
</evidence>
<dbReference type="Gene3D" id="3.30.530.20">
    <property type="match status" value="1"/>
</dbReference>
<evidence type="ECO:0000259" key="2">
    <source>
        <dbReference type="Pfam" id="PF08327"/>
    </source>
</evidence>
<proteinExistence type="inferred from homology"/>
<keyword evidence="4" id="KW-1185">Reference proteome</keyword>
<dbReference type="SUPFAM" id="SSF55961">
    <property type="entry name" value="Bet v1-like"/>
    <property type="match status" value="1"/>
</dbReference>
<protein>
    <submittedName>
        <fullName evidence="3">SRPBCC domain-containing protein</fullName>
    </submittedName>
</protein>
<dbReference type="Proteomes" id="UP000261905">
    <property type="component" value="Unassembled WGS sequence"/>
</dbReference>
<dbReference type="OrthoDB" id="4549061at2"/>
<accession>A0A371PNE1</accession>